<evidence type="ECO:0000256" key="1">
    <source>
        <dbReference type="ARBA" id="ARBA00022737"/>
    </source>
</evidence>
<dbReference type="Pfam" id="PF01484">
    <property type="entry name" value="Col_cuticle_N"/>
    <property type="match status" value="1"/>
</dbReference>
<accession>A0AAN8EZU2</accession>
<keyword evidence="6" id="KW-1185">Reference proteome</keyword>
<proteinExistence type="predicted"/>
<evidence type="ECO:0000256" key="2">
    <source>
        <dbReference type="SAM" id="MobiDB-lite"/>
    </source>
</evidence>
<dbReference type="EMBL" id="WIXE01018396">
    <property type="protein sequence ID" value="KAK5970956.1"/>
    <property type="molecule type" value="Genomic_DNA"/>
</dbReference>
<name>A0AAN8EZU2_TRICO</name>
<evidence type="ECO:0000313" key="6">
    <source>
        <dbReference type="Proteomes" id="UP001331761"/>
    </source>
</evidence>
<evidence type="ECO:0000256" key="3">
    <source>
        <dbReference type="SAM" id="Phobius"/>
    </source>
</evidence>
<dbReference type="GO" id="GO:0042302">
    <property type="term" value="F:structural constituent of cuticle"/>
    <property type="evidence" value="ECO:0007669"/>
    <property type="project" value="InterPro"/>
</dbReference>
<evidence type="ECO:0000259" key="4">
    <source>
        <dbReference type="SMART" id="SM01088"/>
    </source>
</evidence>
<dbReference type="Proteomes" id="UP001331761">
    <property type="component" value="Unassembled WGS sequence"/>
</dbReference>
<dbReference type="Pfam" id="PF01391">
    <property type="entry name" value="Collagen"/>
    <property type="match status" value="1"/>
</dbReference>
<gene>
    <name evidence="5" type="ORF">GCK32_010870</name>
</gene>
<protein>
    <submittedName>
        <fullName evidence="5">Collagen triple helix repeat protein</fullName>
    </submittedName>
</protein>
<keyword evidence="3" id="KW-1133">Transmembrane helix</keyword>
<dbReference type="InterPro" id="IPR008160">
    <property type="entry name" value="Collagen"/>
</dbReference>
<dbReference type="AlphaFoldDB" id="A0AAN8EZU2"/>
<keyword evidence="3" id="KW-0812">Transmembrane</keyword>
<reference evidence="5 6" key="1">
    <citation type="submission" date="2019-10" db="EMBL/GenBank/DDBJ databases">
        <title>Assembly and Annotation for the nematode Trichostrongylus colubriformis.</title>
        <authorList>
            <person name="Martin J."/>
        </authorList>
    </citation>
    <scope>NUCLEOTIDE SEQUENCE [LARGE SCALE GENOMIC DNA]</scope>
    <source>
        <strain evidence="5">G859</strain>
        <tissue evidence="5">Whole worm</tissue>
    </source>
</reference>
<comment type="caution">
    <text evidence="5">The sequence shown here is derived from an EMBL/GenBank/DDBJ whole genome shotgun (WGS) entry which is preliminary data.</text>
</comment>
<dbReference type="PROSITE" id="PS51257">
    <property type="entry name" value="PROKAR_LIPOPROTEIN"/>
    <property type="match status" value="1"/>
</dbReference>
<keyword evidence="3" id="KW-0472">Membrane</keyword>
<feature type="compositionally biased region" description="Pro residues" evidence="2">
    <location>
        <begin position="220"/>
        <end position="234"/>
    </location>
</feature>
<keyword evidence="5" id="KW-0176">Collagen</keyword>
<feature type="domain" description="Nematode cuticle collagen N-terminal" evidence="4">
    <location>
        <begin position="12"/>
        <end position="64"/>
    </location>
</feature>
<dbReference type="PANTHER" id="PTHR24637:SF354">
    <property type="entry name" value="COLLAGEN"/>
    <property type="match status" value="1"/>
</dbReference>
<dbReference type="PANTHER" id="PTHR24637">
    <property type="entry name" value="COLLAGEN"/>
    <property type="match status" value="1"/>
</dbReference>
<dbReference type="SMART" id="SM01088">
    <property type="entry name" value="Col_cuticle_N"/>
    <property type="match status" value="1"/>
</dbReference>
<feature type="transmembrane region" description="Helical" evidence="3">
    <location>
        <begin position="12"/>
        <end position="39"/>
    </location>
</feature>
<keyword evidence="1" id="KW-0677">Repeat</keyword>
<sequence length="255" mass="26420">MALDQRLQAYRILAISITISSICTALTACISLPLVYLYASQVQSHLVTELSTCKAFAQNLLKDVIELKSIAVRDRSPRNSSLEEVTGHPSRNKCDDDCCLPGPPGPPGRAGSPGRPGKPGHNGMNGVPGRVLMAPFLYVMSDFCFKCSVGPPGEKGQRGPPGDPGRPGRQGRAGIPGKPGLKGRQGPVGSPGLPGMPGIPGLSGTSCDLGQIEYGEPGPTGEPGPPGPRGPPGRPGMDGNIVEVRSYGILSKIKT</sequence>
<feature type="region of interest" description="Disordered" evidence="2">
    <location>
        <begin position="151"/>
        <end position="255"/>
    </location>
</feature>
<dbReference type="InterPro" id="IPR002486">
    <property type="entry name" value="Col_cuticle_N"/>
</dbReference>
<organism evidence="5 6">
    <name type="scientific">Trichostrongylus colubriformis</name>
    <name type="common">Black scour worm</name>
    <dbReference type="NCBI Taxonomy" id="6319"/>
    <lineage>
        <taxon>Eukaryota</taxon>
        <taxon>Metazoa</taxon>
        <taxon>Ecdysozoa</taxon>
        <taxon>Nematoda</taxon>
        <taxon>Chromadorea</taxon>
        <taxon>Rhabditida</taxon>
        <taxon>Rhabditina</taxon>
        <taxon>Rhabditomorpha</taxon>
        <taxon>Strongyloidea</taxon>
        <taxon>Trichostrongylidae</taxon>
        <taxon>Trichostrongylus</taxon>
    </lineage>
</organism>
<dbReference type="GO" id="GO:0005581">
    <property type="term" value="C:collagen trimer"/>
    <property type="evidence" value="ECO:0007669"/>
    <property type="project" value="UniProtKB-KW"/>
</dbReference>
<feature type="region of interest" description="Disordered" evidence="2">
    <location>
        <begin position="76"/>
        <end position="124"/>
    </location>
</feature>
<evidence type="ECO:0000313" key="5">
    <source>
        <dbReference type="EMBL" id="KAK5970956.1"/>
    </source>
</evidence>